<dbReference type="SUPFAM" id="SSF52091">
    <property type="entry name" value="SpoIIaa-like"/>
    <property type="match status" value="1"/>
</dbReference>
<keyword evidence="4 6" id="KW-0472">Membrane</keyword>
<dbReference type="EMBL" id="GFDL01015779">
    <property type="protein sequence ID" value="JAV19266.1"/>
    <property type="molecule type" value="Transcribed_RNA"/>
</dbReference>
<dbReference type="InterPro" id="IPR011547">
    <property type="entry name" value="SLC26A/SulP_dom"/>
</dbReference>
<evidence type="ECO:0000256" key="6">
    <source>
        <dbReference type="SAM" id="Phobius"/>
    </source>
</evidence>
<dbReference type="GO" id="GO:0055085">
    <property type="term" value="P:transmembrane transport"/>
    <property type="evidence" value="ECO:0007669"/>
    <property type="project" value="InterPro"/>
</dbReference>
<dbReference type="InterPro" id="IPR002645">
    <property type="entry name" value="STAS_dom"/>
</dbReference>
<evidence type="ECO:0000256" key="2">
    <source>
        <dbReference type="ARBA" id="ARBA00022692"/>
    </source>
</evidence>
<dbReference type="GO" id="GO:0016020">
    <property type="term" value="C:membrane"/>
    <property type="evidence" value="ECO:0007669"/>
    <property type="project" value="UniProtKB-SubCell"/>
</dbReference>
<dbReference type="PROSITE" id="PS50801">
    <property type="entry name" value="STAS"/>
    <property type="match status" value="1"/>
</dbReference>
<feature type="transmembrane region" description="Helical" evidence="6">
    <location>
        <begin position="228"/>
        <end position="247"/>
    </location>
</feature>
<feature type="transmembrane region" description="Helical" evidence="6">
    <location>
        <begin position="253"/>
        <end position="274"/>
    </location>
</feature>
<dbReference type="Pfam" id="PF00916">
    <property type="entry name" value="Sulfate_transp"/>
    <property type="match status" value="1"/>
</dbReference>
<feature type="transmembrane region" description="Helical" evidence="6">
    <location>
        <begin position="492"/>
        <end position="511"/>
    </location>
</feature>
<evidence type="ECO:0000313" key="8">
    <source>
        <dbReference type="EMBL" id="JAV19266.1"/>
    </source>
</evidence>
<feature type="transmembrane region" description="Helical" evidence="6">
    <location>
        <begin position="309"/>
        <end position="328"/>
    </location>
</feature>
<accession>A0A1Q3EVG4</accession>
<dbReference type="PANTHER" id="PTHR11814">
    <property type="entry name" value="SULFATE TRANSPORTER"/>
    <property type="match status" value="1"/>
</dbReference>
<sequence length="733" mass="79231">MSKRGHFDPRFNIGGGVAGGGGGGNGDGVTNRGFYQDLTDDGSKSLDPTDSAEKLPQLTVARPHYQQEELNNEMNYRKPKTRMCQALLASVKSFSARRCLGSVLPIFGWLSEYSWERDFLADLISGCTVAVMHIPQGMGYALLANVPPIVGIYMAFFPVLIYFLLGTSRHNSMGTFAVISIMVGKSVLAHSTAGAALKMAEVGALVNGTEGRGGGGVTMADMPGRGPIEVAAAVCFIVGAMQLLMYVCRLGVVSFLLSDTLVSGFTTGAAIHVLTSQIKDLLGLSLPPITGNFKIVNTYIAIFSDIARVNYSAILISTVTIVLIVINNEFLKPKVAKRSVIPIPIELIAVISGTLLSQYLGLNEQYAIKTIGHIPTGFPAPSLPDLALFRVLLLDCFTIAMVAYAVSVSMGLIFAQKQNYEIDFNQELLAMGASNVFGSFFSCMPFSASLSRSMIQFSVGGKTQIASIISCGILAVVLLWIGPFFEPLPRCVLAGIIVVSLKGLLMQVTQFVDFWRLSCVDAIVWMVTFLTVVLVAIDIGLLVGIALSVCFIFLKGMKPYTCLMENVPNTDLYLDVKRYKGTIDIAGIKIFHFCGSLNFATRAGFKSSLCQLLNLNLTEEIKQLNSGDYKRQQNLLRFLVLDFTAVSYIDTSAISSLKTLINEFDKLAVKILVAGAPCPVYEMMLKCKLVGPAVEREFCKVFPTVHDAVHWGKECIAQDSGRISVVGLEGGVV</sequence>
<dbReference type="AlphaFoldDB" id="A0A1Q3EVG4"/>
<proteinExistence type="predicted"/>
<evidence type="ECO:0000256" key="5">
    <source>
        <dbReference type="SAM" id="MobiDB-lite"/>
    </source>
</evidence>
<feature type="compositionally biased region" description="Gly residues" evidence="5">
    <location>
        <begin position="13"/>
        <end position="27"/>
    </location>
</feature>
<keyword evidence="3 6" id="KW-1133">Transmembrane helix</keyword>
<dbReference type="Pfam" id="PF01740">
    <property type="entry name" value="STAS"/>
    <property type="match status" value="1"/>
</dbReference>
<evidence type="ECO:0000256" key="4">
    <source>
        <dbReference type="ARBA" id="ARBA00023136"/>
    </source>
</evidence>
<feature type="transmembrane region" description="Helical" evidence="6">
    <location>
        <begin position="340"/>
        <end position="360"/>
    </location>
</feature>
<organism evidence="8">
    <name type="scientific">Culex tarsalis</name>
    <name type="common">Encephalitis mosquito</name>
    <dbReference type="NCBI Taxonomy" id="7177"/>
    <lineage>
        <taxon>Eukaryota</taxon>
        <taxon>Metazoa</taxon>
        <taxon>Ecdysozoa</taxon>
        <taxon>Arthropoda</taxon>
        <taxon>Hexapoda</taxon>
        <taxon>Insecta</taxon>
        <taxon>Pterygota</taxon>
        <taxon>Neoptera</taxon>
        <taxon>Endopterygota</taxon>
        <taxon>Diptera</taxon>
        <taxon>Nematocera</taxon>
        <taxon>Culicoidea</taxon>
        <taxon>Culicidae</taxon>
        <taxon>Culicinae</taxon>
        <taxon>Culicini</taxon>
        <taxon>Culex</taxon>
        <taxon>Culex</taxon>
    </lineage>
</organism>
<evidence type="ECO:0000256" key="3">
    <source>
        <dbReference type="ARBA" id="ARBA00022989"/>
    </source>
</evidence>
<dbReference type="NCBIfam" id="TIGR00815">
    <property type="entry name" value="sulP"/>
    <property type="match status" value="1"/>
</dbReference>
<evidence type="ECO:0000259" key="7">
    <source>
        <dbReference type="PROSITE" id="PS50801"/>
    </source>
</evidence>
<feature type="transmembrane region" description="Helical" evidence="6">
    <location>
        <begin position="523"/>
        <end position="554"/>
    </location>
</feature>
<comment type="subcellular location">
    <subcellularLocation>
        <location evidence="1">Membrane</location>
        <topology evidence="1">Multi-pass membrane protein</topology>
    </subcellularLocation>
</comment>
<feature type="transmembrane region" description="Helical" evidence="6">
    <location>
        <begin position="142"/>
        <end position="165"/>
    </location>
</feature>
<name>A0A1Q3EVG4_CULTA</name>
<dbReference type="CDD" id="cd07042">
    <property type="entry name" value="STAS_SulP_like_sulfate_transporter"/>
    <property type="match status" value="1"/>
</dbReference>
<dbReference type="InterPro" id="IPR036513">
    <property type="entry name" value="STAS_dom_sf"/>
</dbReference>
<feature type="transmembrane region" description="Helical" evidence="6">
    <location>
        <begin position="427"/>
        <end position="450"/>
    </location>
</feature>
<evidence type="ECO:0000256" key="1">
    <source>
        <dbReference type="ARBA" id="ARBA00004141"/>
    </source>
</evidence>
<protein>
    <submittedName>
        <fullName evidence="8">Putative sulfate/bicarbonate/oxalate exchanger sat-1</fullName>
    </submittedName>
</protein>
<reference evidence="8" key="1">
    <citation type="submission" date="2017-01" db="EMBL/GenBank/DDBJ databases">
        <title>A deep insight into the sialotranscriptome of adult male and female Cluex tarsalis mosquitoes.</title>
        <authorList>
            <person name="Ribeiro J.M."/>
            <person name="Moreira F."/>
            <person name="Bernard K.A."/>
            <person name="Calvo E."/>
        </authorList>
    </citation>
    <scope>NUCLEOTIDE SEQUENCE</scope>
    <source>
        <strain evidence="8">Kern County</strain>
        <tissue evidence="8">Salivary glands</tissue>
    </source>
</reference>
<feature type="region of interest" description="Disordered" evidence="5">
    <location>
        <begin position="1"/>
        <end position="53"/>
    </location>
</feature>
<dbReference type="InterPro" id="IPR001902">
    <property type="entry name" value="SLC26A/SulP_fam"/>
</dbReference>
<feature type="transmembrane region" description="Helical" evidence="6">
    <location>
        <begin position="387"/>
        <end position="415"/>
    </location>
</feature>
<keyword evidence="2 6" id="KW-0812">Transmembrane</keyword>
<feature type="transmembrane region" description="Helical" evidence="6">
    <location>
        <begin position="465"/>
        <end position="485"/>
    </location>
</feature>
<feature type="domain" description="STAS" evidence="7">
    <location>
        <begin position="587"/>
        <end position="712"/>
    </location>
</feature>
<dbReference type="Gene3D" id="3.30.750.24">
    <property type="entry name" value="STAS domain"/>
    <property type="match status" value="1"/>
</dbReference>